<dbReference type="STRING" id="467210.HMPREF1866_01188"/>
<gene>
    <name evidence="1" type="ORF">HMPREF1866_01188</name>
</gene>
<dbReference type="RefSeq" id="WP_060931004.1">
    <property type="nucleotide sequence ID" value="NZ_KQ959812.1"/>
</dbReference>
<dbReference type="Proteomes" id="UP000070394">
    <property type="component" value="Unassembled WGS sequence"/>
</dbReference>
<comment type="caution">
    <text evidence="1">The sequence shown here is derived from an EMBL/GenBank/DDBJ whole genome shotgun (WGS) entry which is preliminary data.</text>
</comment>
<reference evidence="2" key="1">
    <citation type="submission" date="2016-01" db="EMBL/GenBank/DDBJ databases">
        <authorList>
            <person name="Mitreva M."/>
            <person name="Pepin K.H."/>
            <person name="Mihindukulasuriya K.A."/>
            <person name="Fulton R."/>
            <person name="Fronick C."/>
            <person name="O'Laughlin M."/>
            <person name="Miner T."/>
            <person name="Herter B."/>
            <person name="Rosa B.A."/>
            <person name="Cordes M."/>
            <person name="Tomlinson C."/>
            <person name="Wollam A."/>
            <person name="Palsikar V.B."/>
            <person name="Mardis E.R."/>
            <person name="Wilson R.K."/>
        </authorList>
    </citation>
    <scope>NUCLEOTIDE SEQUENCE [LARGE SCALE GENOMIC DNA]</scope>
    <source>
        <strain evidence="2">DNF00896</strain>
    </source>
</reference>
<evidence type="ECO:0000313" key="1">
    <source>
        <dbReference type="EMBL" id="KXB58149.1"/>
    </source>
</evidence>
<name>A0A133ZRQ3_9FIRM</name>
<accession>A0A133ZRQ3</accession>
<dbReference type="AlphaFoldDB" id="A0A133ZRQ3"/>
<organism evidence="1 2">
    <name type="scientific">Lachnoanaerobaculum saburreum</name>
    <dbReference type="NCBI Taxonomy" id="467210"/>
    <lineage>
        <taxon>Bacteria</taxon>
        <taxon>Bacillati</taxon>
        <taxon>Bacillota</taxon>
        <taxon>Clostridia</taxon>
        <taxon>Lachnospirales</taxon>
        <taxon>Lachnospiraceae</taxon>
        <taxon>Lachnoanaerobaculum</taxon>
    </lineage>
</organism>
<evidence type="ECO:0000313" key="2">
    <source>
        <dbReference type="Proteomes" id="UP000070394"/>
    </source>
</evidence>
<dbReference type="PATRIC" id="fig|467210.3.peg.1177"/>
<proteinExistence type="predicted"/>
<sequence>MCLECGSIPCDPRCPNATEERAIYTCTVCGSPIFEDDMYWDSQDGCICEDCLDEMSRKEILELCGEPLKKAVMEEY</sequence>
<dbReference type="EMBL" id="LSDA01000063">
    <property type="protein sequence ID" value="KXB58149.1"/>
    <property type="molecule type" value="Genomic_DNA"/>
</dbReference>
<dbReference type="OrthoDB" id="2065891at2"/>
<protein>
    <submittedName>
        <fullName evidence="1">Uncharacterized protein</fullName>
    </submittedName>
</protein>
<keyword evidence="2" id="KW-1185">Reference proteome</keyword>